<dbReference type="FunFam" id="2.30.250.10:FF:000003">
    <property type="entry name" value="Probable M18 family aminopeptidase 2"/>
    <property type="match status" value="1"/>
</dbReference>
<proteinExistence type="inferred from homology"/>
<dbReference type="PRINTS" id="PR00932">
    <property type="entry name" value="AMINO1PTASE"/>
</dbReference>
<dbReference type="Gene3D" id="2.30.250.10">
    <property type="entry name" value="Aminopeptidase i, Domain 2"/>
    <property type="match status" value="1"/>
</dbReference>
<dbReference type="PANTHER" id="PTHR28570:SF3">
    <property type="entry name" value="ASPARTYL AMINOPEPTIDASE"/>
    <property type="match status" value="1"/>
</dbReference>
<evidence type="ECO:0000256" key="2">
    <source>
        <dbReference type="ARBA" id="ARBA00008290"/>
    </source>
</evidence>
<accession>A0A7U3YN43</accession>
<evidence type="ECO:0000256" key="6">
    <source>
        <dbReference type="ARBA" id="ARBA00022801"/>
    </source>
</evidence>
<dbReference type="GO" id="GO:0008270">
    <property type="term" value="F:zinc ion binding"/>
    <property type="evidence" value="ECO:0007669"/>
    <property type="project" value="InterPro"/>
</dbReference>
<comment type="cofactor">
    <cofactor evidence="1 10">
        <name>Zn(2+)</name>
        <dbReference type="ChEBI" id="CHEBI:29105"/>
    </cofactor>
</comment>
<evidence type="ECO:0000313" key="11">
    <source>
        <dbReference type="EMBL" id="ADW18438.1"/>
    </source>
</evidence>
<dbReference type="GO" id="GO:0005737">
    <property type="term" value="C:cytoplasm"/>
    <property type="evidence" value="ECO:0007669"/>
    <property type="project" value="UniProtKB-ARBA"/>
</dbReference>
<dbReference type="CDD" id="cd05658">
    <property type="entry name" value="M18_DAP"/>
    <property type="match status" value="1"/>
</dbReference>
<evidence type="ECO:0000256" key="5">
    <source>
        <dbReference type="ARBA" id="ARBA00022723"/>
    </source>
</evidence>
<dbReference type="EMBL" id="CP002364">
    <property type="protein sequence ID" value="ADW18438.1"/>
    <property type="molecule type" value="Genomic_DNA"/>
</dbReference>
<dbReference type="GO" id="GO:0006508">
    <property type="term" value="P:proteolysis"/>
    <property type="evidence" value="ECO:0007669"/>
    <property type="project" value="UniProtKB-KW"/>
</dbReference>
<evidence type="ECO:0000256" key="7">
    <source>
        <dbReference type="ARBA" id="ARBA00022833"/>
    </source>
</evidence>
<evidence type="ECO:0000313" key="12">
    <source>
        <dbReference type="Proteomes" id="UP000006365"/>
    </source>
</evidence>
<dbReference type="AlphaFoldDB" id="A0A7U3YN43"/>
<evidence type="ECO:0000256" key="10">
    <source>
        <dbReference type="RuleBase" id="RU004387"/>
    </source>
</evidence>
<dbReference type="RefSeq" id="WP_015724976.1">
    <property type="nucleotide sequence ID" value="NC_014972.1"/>
</dbReference>
<evidence type="ECO:0000256" key="1">
    <source>
        <dbReference type="ARBA" id="ARBA00001947"/>
    </source>
</evidence>
<evidence type="ECO:0000256" key="3">
    <source>
        <dbReference type="ARBA" id="ARBA00022438"/>
    </source>
</evidence>
<evidence type="ECO:0000256" key="4">
    <source>
        <dbReference type="ARBA" id="ARBA00022670"/>
    </source>
</evidence>
<dbReference type="Gene3D" id="3.40.630.10">
    <property type="entry name" value="Zn peptidases"/>
    <property type="match status" value="1"/>
</dbReference>
<dbReference type="Pfam" id="PF02127">
    <property type="entry name" value="Peptidase_M18"/>
    <property type="match status" value="1"/>
</dbReference>
<dbReference type="PANTHER" id="PTHR28570">
    <property type="entry name" value="ASPARTYL AMINOPEPTIDASE"/>
    <property type="match status" value="1"/>
</dbReference>
<dbReference type="InterPro" id="IPR001948">
    <property type="entry name" value="Peptidase_M18"/>
</dbReference>
<dbReference type="SUPFAM" id="SSF101821">
    <property type="entry name" value="Aminopeptidase/glucanase lid domain"/>
    <property type="match status" value="1"/>
</dbReference>
<reference evidence="11 12" key="1">
    <citation type="journal article" date="2011" name="Stand. Genomic Sci.">
        <title>Complete genome sequence of Desulfobulbus propionicus type strain (1pr3).</title>
        <authorList>
            <person name="Pagani I."/>
            <person name="Lapidus A."/>
            <person name="Nolan M."/>
            <person name="Lucas S."/>
            <person name="Hammon N."/>
            <person name="Deshpande S."/>
            <person name="Cheng J.F."/>
            <person name="Chertkov O."/>
            <person name="Davenport K."/>
            <person name="Tapia R."/>
            <person name="Han C."/>
            <person name="Goodwin L."/>
            <person name="Pitluck S."/>
            <person name="Liolios K."/>
            <person name="Mavromatis K."/>
            <person name="Ivanova N."/>
            <person name="Mikhailova N."/>
            <person name="Pati A."/>
            <person name="Chen A."/>
            <person name="Palaniappan K."/>
            <person name="Land M."/>
            <person name="Hauser L."/>
            <person name="Chang Y.J."/>
            <person name="Jeffries C.D."/>
            <person name="Detter J.C."/>
            <person name="Brambilla E."/>
            <person name="Kannan K.P."/>
            <person name="Djao O.D."/>
            <person name="Rohde M."/>
            <person name="Pukall R."/>
            <person name="Spring S."/>
            <person name="Goker M."/>
            <person name="Sikorski J."/>
            <person name="Woyke T."/>
            <person name="Bristow J."/>
            <person name="Eisen J.A."/>
            <person name="Markowitz V."/>
            <person name="Hugenholtz P."/>
            <person name="Kyrpides N.C."/>
            <person name="Klenk H.P."/>
        </authorList>
    </citation>
    <scope>NUCLEOTIDE SEQUENCE [LARGE SCALE GENOMIC DNA]</scope>
    <source>
        <strain evidence="12">ATCC 33891 / DSM 2032 / 1pr3</strain>
    </source>
</reference>
<keyword evidence="4 9" id="KW-0645">Protease</keyword>
<evidence type="ECO:0000256" key="9">
    <source>
        <dbReference type="RuleBase" id="RU004386"/>
    </source>
</evidence>
<dbReference type="SUPFAM" id="SSF53187">
    <property type="entry name" value="Zn-dependent exopeptidases"/>
    <property type="match status" value="1"/>
</dbReference>
<dbReference type="KEGG" id="dpr:Despr_2295"/>
<dbReference type="GO" id="GO:0008237">
    <property type="term" value="F:metallopeptidase activity"/>
    <property type="evidence" value="ECO:0007669"/>
    <property type="project" value="UniProtKB-KW"/>
</dbReference>
<organism evidence="11 12">
    <name type="scientific">Desulfobulbus propionicus (strain ATCC 33891 / DSM 2032 / VKM B-1956 / 1pr3)</name>
    <dbReference type="NCBI Taxonomy" id="577650"/>
    <lineage>
        <taxon>Bacteria</taxon>
        <taxon>Pseudomonadati</taxon>
        <taxon>Thermodesulfobacteriota</taxon>
        <taxon>Desulfobulbia</taxon>
        <taxon>Desulfobulbales</taxon>
        <taxon>Desulfobulbaceae</taxon>
        <taxon>Desulfobulbus</taxon>
    </lineage>
</organism>
<keyword evidence="5 9" id="KW-0479">Metal-binding</keyword>
<dbReference type="EC" id="3.4.11.-" evidence="10"/>
<sequence>MMHANEYIESLFSFINNSPTPFHAAANGAALLSANGFQRLRETDRWSNLSSGAYYVLRNDASLIAFSLNDRLQQGLPLRMAGAHTDSPGLKVKPNPLQQRQGCVQMGVEVYGGALLAPWFDRDLSLAGRVSWRCRDGHLHCGLIDCKRPVAIIPSLAIHLDREVNSKRSIDKQTDLIPLLMLSNEKASPDFKKLLIDQLVADNPNASEAEVLDFDLFLYDTQPLAQTGWHNEFITGARLDNLLSCHALLHALIRSDNRHNSLIVLNDHEEVGSVSTAGAQGPFLKDILERLIPDPVVRRQTLAGSLFISVDNAHAVHPNFIGKHDPEHLPLLNHGPVVKTNANQRYATNGLTASLFRLFCQRAEIPCQQFVMRNDLACGSTIGPLTAAELGVPTVDIGIPQLAMHSIRETAGRLDGWYLLRVMTAIFAAGDDALRCPEVGLP</sequence>
<dbReference type="Proteomes" id="UP000006365">
    <property type="component" value="Chromosome"/>
</dbReference>
<protein>
    <recommendedName>
        <fullName evidence="10">M18 family aminopeptidase</fullName>
        <ecNumber evidence="10">3.4.11.-</ecNumber>
    </recommendedName>
</protein>
<comment type="similarity">
    <text evidence="2 9">Belongs to the peptidase M18 family.</text>
</comment>
<keyword evidence="6 9" id="KW-0378">Hydrolase</keyword>
<name>A0A7U3YN43_DESPD</name>
<keyword evidence="7 9" id="KW-0862">Zinc</keyword>
<keyword evidence="12" id="KW-1185">Reference proteome</keyword>
<dbReference type="GO" id="GO:0004177">
    <property type="term" value="F:aminopeptidase activity"/>
    <property type="evidence" value="ECO:0007669"/>
    <property type="project" value="UniProtKB-KW"/>
</dbReference>
<keyword evidence="8 9" id="KW-0482">Metalloprotease</keyword>
<dbReference type="NCBIfam" id="NF002759">
    <property type="entry name" value="PRK02813.1"/>
    <property type="match status" value="1"/>
</dbReference>
<keyword evidence="3 9" id="KW-0031">Aminopeptidase</keyword>
<dbReference type="InterPro" id="IPR023358">
    <property type="entry name" value="Peptidase_M18_dom2"/>
</dbReference>
<gene>
    <name evidence="11" type="ordered locus">Despr_2295</name>
</gene>
<evidence type="ECO:0000256" key="8">
    <source>
        <dbReference type="ARBA" id="ARBA00023049"/>
    </source>
</evidence>